<evidence type="ECO:0000256" key="1">
    <source>
        <dbReference type="ARBA" id="ARBA00004141"/>
    </source>
</evidence>
<accession>A0ABR9JIX2</accession>
<dbReference type="RefSeq" id="WP_192757350.1">
    <property type="nucleotide sequence ID" value="NZ_JADBDZ010000001.1"/>
</dbReference>
<evidence type="ECO:0000256" key="4">
    <source>
        <dbReference type="ARBA" id="ARBA00023136"/>
    </source>
</evidence>
<dbReference type="EMBL" id="JADBDZ010000001">
    <property type="protein sequence ID" value="MBE1530326.1"/>
    <property type="molecule type" value="Genomic_DNA"/>
</dbReference>
<proteinExistence type="predicted"/>
<evidence type="ECO:0000256" key="2">
    <source>
        <dbReference type="ARBA" id="ARBA00022692"/>
    </source>
</evidence>
<name>A0ABR9JIX2_9ACTN</name>
<dbReference type="Pfam" id="PF01061">
    <property type="entry name" value="ABC2_membrane"/>
    <property type="match status" value="1"/>
</dbReference>
<evidence type="ECO:0000259" key="6">
    <source>
        <dbReference type="Pfam" id="PF01061"/>
    </source>
</evidence>
<keyword evidence="2 5" id="KW-0812">Transmembrane</keyword>
<comment type="caution">
    <text evidence="7">The sequence shown here is derived from an EMBL/GenBank/DDBJ whole genome shotgun (WGS) entry which is preliminary data.</text>
</comment>
<feature type="transmembrane region" description="Helical" evidence="5">
    <location>
        <begin position="148"/>
        <end position="175"/>
    </location>
</feature>
<keyword evidence="8" id="KW-1185">Reference proteome</keyword>
<evidence type="ECO:0000313" key="8">
    <source>
        <dbReference type="Proteomes" id="UP000627838"/>
    </source>
</evidence>
<feature type="transmembrane region" description="Helical" evidence="5">
    <location>
        <begin position="114"/>
        <end position="142"/>
    </location>
</feature>
<organism evidence="7 8">
    <name type="scientific">Actinomadura algeriensis</name>
    <dbReference type="NCBI Taxonomy" id="1679523"/>
    <lineage>
        <taxon>Bacteria</taxon>
        <taxon>Bacillati</taxon>
        <taxon>Actinomycetota</taxon>
        <taxon>Actinomycetes</taxon>
        <taxon>Streptosporangiales</taxon>
        <taxon>Thermomonosporaceae</taxon>
        <taxon>Actinomadura</taxon>
    </lineage>
</organism>
<keyword evidence="3 5" id="KW-1133">Transmembrane helix</keyword>
<dbReference type="Proteomes" id="UP000627838">
    <property type="component" value="Unassembled WGS sequence"/>
</dbReference>
<protein>
    <submittedName>
        <fullName evidence="7">ABC-2 type transport system permease protein</fullName>
    </submittedName>
</protein>
<dbReference type="InterPro" id="IPR051784">
    <property type="entry name" value="Nod_factor_ABC_transporter"/>
</dbReference>
<feature type="domain" description="ABC-2 type transporter transmembrane" evidence="6">
    <location>
        <begin position="49"/>
        <end position="227"/>
    </location>
</feature>
<feature type="transmembrane region" description="Helical" evidence="5">
    <location>
        <begin position="70"/>
        <end position="93"/>
    </location>
</feature>
<evidence type="ECO:0000313" key="7">
    <source>
        <dbReference type="EMBL" id="MBE1530326.1"/>
    </source>
</evidence>
<dbReference type="PANTHER" id="PTHR43229:SF6">
    <property type="entry name" value="ABC-TYPE MULTIDRUG TRANSPORT SYSTEM, PERMEASE COMPONENT"/>
    <property type="match status" value="1"/>
</dbReference>
<dbReference type="PANTHER" id="PTHR43229">
    <property type="entry name" value="NODULATION PROTEIN J"/>
    <property type="match status" value="1"/>
</dbReference>
<evidence type="ECO:0000256" key="3">
    <source>
        <dbReference type="ARBA" id="ARBA00022989"/>
    </source>
</evidence>
<evidence type="ECO:0000256" key="5">
    <source>
        <dbReference type="SAM" id="Phobius"/>
    </source>
</evidence>
<reference evidence="7 8" key="1">
    <citation type="submission" date="2020-10" db="EMBL/GenBank/DDBJ databases">
        <title>Sequencing the genomes of 1000 actinobacteria strains.</title>
        <authorList>
            <person name="Klenk H.-P."/>
        </authorList>
    </citation>
    <scope>NUCLEOTIDE SEQUENCE [LARGE SCALE GENOMIC DNA]</scope>
    <source>
        <strain evidence="7 8">DSM 46744</strain>
    </source>
</reference>
<feature type="transmembrane region" description="Helical" evidence="5">
    <location>
        <begin position="182"/>
        <end position="199"/>
    </location>
</feature>
<comment type="subcellular location">
    <subcellularLocation>
        <location evidence="1">Membrane</location>
        <topology evidence="1">Multi-pass membrane protein</topology>
    </subcellularLocation>
</comment>
<feature type="transmembrane region" description="Helical" evidence="5">
    <location>
        <begin position="38"/>
        <end position="64"/>
    </location>
</feature>
<sequence>MPEAPAFAPSPAPAPAGIGPWGAYRTLLSWQLAQIGGLLPLLVVVQALLAAGIVIGFGLLVPSIDASTAVFLTTGAPTVLLLTIGLAIVPQGVARTRLDGTFTYMRALPVPRPLLFLADLTVWVAISTPSVGVAVLVGWLRYDLRPSFHWPLLICAALLVAVTATAVGYAVAVVLKPMLAQLVSQVLVFFVLLFSPVTFPESRLPGWYRTLHDVLPVRPGADLLRAGLASDLYEADVRDLIVLVCWCAAGVAISIRALVRRD</sequence>
<keyword evidence="4 5" id="KW-0472">Membrane</keyword>
<dbReference type="InterPro" id="IPR013525">
    <property type="entry name" value="ABC2_TM"/>
</dbReference>
<feature type="transmembrane region" description="Helical" evidence="5">
    <location>
        <begin position="240"/>
        <end position="259"/>
    </location>
</feature>
<gene>
    <name evidence="7" type="ORF">H4W34_000159</name>
</gene>